<feature type="transmembrane region" description="Helical" evidence="1">
    <location>
        <begin position="95"/>
        <end position="112"/>
    </location>
</feature>
<feature type="non-terminal residue" evidence="2">
    <location>
        <position position="1"/>
    </location>
</feature>
<reference evidence="2 3" key="1">
    <citation type="journal article" date="2019" name="Sci. Rep.">
        <title>A high-quality genome of Eragrostis curvula grass provides insights into Poaceae evolution and supports new strategies to enhance forage quality.</title>
        <authorList>
            <person name="Carballo J."/>
            <person name="Santos B.A.C.M."/>
            <person name="Zappacosta D."/>
            <person name="Garbus I."/>
            <person name="Selva J.P."/>
            <person name="Gallo C.A."/>
            <person name="Diaz A."/>
            <person name="Albertini E."/>
            <person name="Caccamo M."/>
            <person name="Echenique V."/>
        </authorList>
    </citation>
    <scope>NUCLEOTIDE SEQUENCE [LARGE SCALE GENOMIC DNA]</scope>
    <source>
        <strain evidence="3">cv. Victoria</strain>
        <tissue evidence="2">Leaf</tissue>
    </source>
</reference>
<name>A0A5J9T433_9POAL</name>
<evidence type="ECO:0000313" key="2">
    <source>
        <dbReference type="EMBL" id="TVU05977.1"/>
    </source>
</evidence>
<keyword evidence="1" id="KW-1133">Transmembrane helix</keyword>
<keyword evidence="1" id="KW-0472">Membrane</keyword>
<dbReference type="EMBL" id="RWGY01000051">
    <property type="protein sequence ID" value="TVU05977.1"/>
    <property type="molecule type" value="Genomic_DNA"/>
</dbReference>
<sequence length="271" mass="29404">MNAEVIPKVRPNRLATLQGTRHRKDGQTRFLRPQSRQAPCSASPFLPSQFRLRARAAGHSLPLHPHRSSLLPDLGFPMAAAVAAPSKAGIPRGRLVVLSVLFAFLLGALWLANGRSIAKALAHCLAVECSVLDDDKCFVWLKWSLPVFMASLMFTLATRHGESVTRAHQAAGGSPSDLLDGKLADGLAFFALYFLCAMIFLAAKAIQHVGALVAARDPADELGAHLLKMAPIYYDAGFLALSIVHCCFTIPYMLIRLMWFLVDNCVSSLSA</sequence>
<organism evidence="2 3">
    <name type="scientific">Eragrostis curvula</name>
    <name type="common">weeping love grass</name>
    <dbReference type="NCBI Taxonomy" id="38414"/>
    <lineage>
        <taxon>Eukaryota</taxon>
        <taxon>Viridiplantae</taxon>
        <taxon>Streptophyta</taxon>
        <taxon>Embryophyta</taxon>
        <taxon>Tracheophyta</taxon>
        <taxon>Spermatophyta</taxon>
        <taxon>Magnoliopsida</taxon>
        <taxon>Liliopsida</taxon>
        <taxon>Poales</taxon>
        <taxon>Poaceae</taxon>
        <taxon>PACMAD clade</taxon>
        <taxon>Chloridoideae</taxon>
        <taxon>Eragrostideae</taxon>
        <taxon>Eragrostidinae</taxon>
        <taxon>Eragrostis</taxon>
    </lineage>
</organism>
<protein>
    <submittedName>
        <fullName evidence="2">Uncharacterized protein</fullName>
    </submittedName>
</protein>
<evidence type="ECO:0000256" key="1">
    <source>
        <dbReference type="SAM" id="Phobius"/>
    </source>
</evidence>
<dbReference type="Proteomes" id="UP000324897">
    <property type="component" value="Unassembled WGS sequence"/>
</dbReference>
<dbReference type="Gramene" id="TVU05977">
    <property type="protein sequence ID" value="TVU05977"/>
    <property type="gene ID" value="EJB05_49164"/>
</dbReference>
<keyword evidence="3" id="KW-1185">Reference proteome</keyword>
<gene>
    <name evidence="2" type="ORF">EJB05_49164</name>
</gene>
<feature type="transmembrane region" description="Helical" evidence="1">
    <location>
        <begin position="187"/>
        <end position="206"/>
    </location>
</feature>
<comment type="caution">
    <text evidence="2">The sequence shown here is derived from an EMBL/GenBank/DDBJ whole genome shotgun (WGS) entry which is preliminary data.</text>
</comment>
<dbReference type="AlphaFoldDB" id="A0A5J9T433"/>
<accession>A0A5J9T433</accession>
<feature type="transmembrane region" description="Helical" evidence="1">
    <location>
        <begin position="232"/>
        <end position="254"/>
    </location>
</feature>
<keyword evidence="1" id="KW-0812">Transmembrane</keyword>
<evidence type="ECO:0000313" key="3">
    <source>
        <dbReference type="Proteomes" id="UP000324897"/>
    </source>
</evidence>
<proteinExistence type="predicted"/>